<dbReference type="EMBL" id="KB206267">
    <property type="protein sequence ID" value="ELP93690.1"/>
    <property type="molecule type" value="Genomic_DNA"/>
</dbReference>
<evidence type="ECO:0000313" key="2">
    <source>
        <dbReference type="Proteomes" id="UP000014680"/>
    </source>
</evidence>
<name>A0A0A1UCP8_ENTIV</name>
<protein>
    <submittedName>
        <fullName evidence="1">Uncharacterized protein</fullName>
    </submittedName>
</protein>
<sequence length="13" mass="1565">KPILCDIHMLIIR</sequence>
<dbReference type="VEuPathDB" id="AmoebaDB:EIN_431720"/>
<accession>A0A0A1UCP8</accession>
<keyword evidence="2" id="KW-1185">Reference proteome</keyword>
<gene>
    <name evidence="1" type="ORF">EIN_431720</name>
</gene>
<evidence type="ECO:0000313" key="1">
    <source>
        <dbReference type="EMBL" id="ELP93690.1"/>
    </source>
</evidence>
<dbReference type="Proteomes" id="UP000014680">
    <property type="component" value="Unassembled WGS sequence"/>
</dbReference>
<dbReference type="GeneID" id="14892686"/>
<feature type="non-terminal residue" evidence="1">
    <location>
        <position position="1"/>
    </location>
</feature>
<dbReference type="RefSeq" id="XP_004260461.1">
    <property type="nucleotide sequence ID" value="XM_004260413.1"/>
</dbReference>
<organism evidence="1 2">
    <name type="scientific">Entamoeba invadens IP1</name>
    <dbReference type="NCBI Taxonomy" id="370355"/>
    <lineage>
        <taxon>Eukaryota</taxon>
        <taxon>Amoebozoa</taxon>
        <taxon>Evosea</taxon>
        <taxon>Archamoebae</taxon>
        <taxon>Mastigamoebida</taxon>
        <taxon>Entamoebidae</taxon>
        <taxon>Entamoeba</taxon>
    </lineage>
</organism>
<dbReference type="KEGG" id="eiv:EIN_431720"/>
<reference evidence="1 2" key="1">
    <citation type="submission" date="2012-10" db="EMBL/GenBank/DDBJ databases">
        <authorList>
            <person name="Zafar N."/>
            <person name="Inman J."/>
            <person name="Hall N."/>
            <person name="Lorenzi H."/>
            <person name="Caler E."/>
        </authorList>
    </citation>
    <scope>NUCLEOTIDE SEQUENCE [LARGE SCALE GENOMIC DNA]</scope>
    <source>
        <strain evidence="1 2">IP1</strain>
    </source>
</reference>
<proteinExistence type="predicted"/>